<sequence length="145" mass="15446">MSKRIQPNRLPYTSFHEAWLRHRRVFTPRASELMSAPQETVEPSTQMCMAGCVSPAGSRDKRDEPARLCIGRTGPSSHTVAGCRTSVRPAGRPPPRAAVARAENLMMQARSGARRPVAPSGGIHDAPGGRLGSGLPLNPGLAGET</sequence>
<reference evidence="2" key="1">
    <citation type="submission" date="2021-01" db="EMBL/GenBank/DDBJ databases">
        <title>Whole genome shotgun sequence of Virgisporangium ochraceum NBRC 16418.</title>
        <authorList>
            <person name="Komaki H."/>
            <person name="Tamura T."/>
        </authorList>
    </citation>
    <scope>NUCLEOTIDE SEQUENCE</scope>
    <source>
        <strain evidence="2">NBRC 16418</strain>
    </source>
</reference>
<name>A0A8J4A8G9_9ACTN</name>
<accession>A0A8J4A8G9</accession>
<dbReference type="EMBL" id="BOPH01000153">
    <property type="protein sequence ID" value="GIJ75290.1"/>
    <property type="molecule type" value="Genomic_DNA"/>
</dbReference>
<dbReference type="AlphaFoldDB" id="A0A8J4A8G9"/>
<gene>
    <name evidence="2" type="ORF">Voc01_102070</name>
</gene>
<comment type="caution">
    <text evidence="2">The sequence shown here is derived from an EMBL/GenBank/DDBJ whole genome shotgun (WGS) entry which is preliminary data.</text>
</comment>
<proteinExistence type="predicted"/>
<feature type="region of interest" description="Disordered" evidence="1">
    <location>
        <begin position="55"/>
        <end position="145"/>
    </location>
</feature>
<protein>
    <submittedName>
        <fullName evidence="2">Uncharacterized protein</fullName>
    </submittedName>
</protein>
<organism evidence="2 3">
    <name type="scientific">Virgisporangium ochraceum</name>
    <dbReference type="NCBI Taxonomy" id="65505"/>
    <lineage>
        <taxon>Bacteria</taxon>
        <taxon>Bacillati</taxon>
        <taxon>Actinomycetota</taxon>
        <taxon>Actinomycetes</taxon>
        <taxon>Micromonosporales</taxon>
        <taxon>Micromonosporaceae</taxon>
        <taxon>Virgisporangium</taxon>
    </lineage>
</organism>
<evidence type="ECO:0000256" key="1">
    <source>
        <dbReference type="SAM" id="MobiDB-lite"/>
    </source>
</evidence>
<dbReference type="Proteomes" id="UP000635606">
    <property type="component" value="Unassembled WGS sequence"/>
</dbReference>
<evidence type="ECO:0000313" key="3">
    <source>
        <dbReference type="Proteomes" id="UP000635606"/>
    </source>
</evidence>
<evidence type="ECO:0000313" key="2">
    <source>
        <dbReference type="EMBL" id="GIJ75290.1"/>
    </source>
</evidence>
<keyword evidence="3" id="KW-1185">Reference proteome</keyword>